<feature type="domain" description="PucR C-terminal helix-turn-helix" evidence="1">
    <location>
        <begin position="332"/>
        <end position="387"/>
    </location>
</feature>
<dbReference type="RefSeq" id="WP_227019946.1">
    <property type="nucleotide sequence ID" value="NZ_JAGSND010000017.1"/>
</dbReference>
<organism evidence="2 3">
    <name type="scientific">Sinanaerobacter chloroacetimidivorans</name>
    <dbReference type="NCBI Taxonomy" id="2818044"/>
    <lineage>
        <taxon>Bacteria</taxon>
        <taxon>Bacillati</taxon>
        <taxon>Bacillota</taxon>
        <taxon>Clostridia</taxon>
        <taxon>Peptostreptococcales</taxon>
        <taxon>Anaerovoracaceae</taxon>
        <taxon>Sinanaerobacter</taxon>
    </lineage>
</organism>
<evidence type="ECO:0000313" key="2">
    <source>
        <dbReference type="EMBL" id="MBR0599813.1"/>
    </source>
</evidence>
<dbReference type="Gene3D" id="1.10.10.2840">
    <property type="entry name" value="PucR C-terminal helix-turn-helix domain"/>
    <property type="match status" value="1"/>
</dbReference>
<dbReference type="AlphaFoldDB" id="A0A8J8B2H2"/>
<dbReference type="Proteomes" id="UP000675664">
    <property type="component" value="Unassembled WGS sequence"/>
</dbReference>
<dbReference type="Pfam" id="PF13556">
    <property type="entry name" value="HTH_30"/>
    <property type="match status" value="1"/>
</dbReference>
<sequence length="396" mass="45199">MENKRYFSAIKAELFQALTSAGKMDQLVNDTARIIGNPIGIGIIDDTVRYLSQGMPKDTVLTSPALFHKFYSQNIFKTAHVGAQKETNHIPKGVDLYEHVGAALLLDGITIGYFSVVLCDRPFQTTDPELVSIVRDVLQLALKTDLGGAFLLKIDNTNKLLQGLFEGEKTYLSRYALWDELELKKGNPVQVFVATYAQESGANTPMLQVREQLRTVLRCDLHIMKNKRFIFLCSYNLKEKQDAIQEVLHSFHLIAGVSYSFYKLEESQERYHQALDAMRHCEAGKGTGLSFYEDYVFFKITNELWHQKKLRHYCHPTALALQHYDQKKGTSLVETLQSYFSTGRNLEATAKNLNIHRNTVLRRLEKISELTKTSCFCADSLYNIYLSTVLINHYTI</sequence>
<comment type="caution">
    <text evidence="2">The sequence shown here is derived from an EMBL/GenBank/DDBJ whole genome shotgun (WGS) entry which is preliminary data.</text>
</comment>
<proteinExistence type="predicted"/>
<protein>
    <submittedName>
        <fullName evidence="2">Helix-turn-helix domain-containing protein</fullName>
    </submittedName>
</protein>
<evidence type="ECO:0000259" key="1">
    <source>
        <dbReference type="Pfam" id="PF13556"/>
    </source>
</evidence>
<dbReference type="InterPro" id="IPR051448">
    <property type="entry name" value="CdaR-like_regulators"/>
</dbReference>
<keyword evidence="3" id="KW-1185">Reference proteome</keyword>
<dbReference type="PANTHER" id="PTHR33744">
    <property type="entry name" value="CARBOHYDRATE DIACID REGULATOR"/>
    <property type="match status" value="1"/>
</dbReference>
<reference evidence="2" key="2">
    <citation type="submission" date="2021-04" db="EMBL/GenBank/DDBJ databases">
        <authorList>
            <person name="Liu J."/>
        </authorList>
    </citation>
    <scope>NUCLEOTIDE SEQUENCE</scope>
    <source>
        <strain evidence="2">BAD-6</strain>
    </source>
</reference>
<evidence type="ECO:0000313" key="3">
    <source>
        <dbReference type="Proteomes" id="UP000675664"/>
    </source>
</evidence>
<dbReference type="InterPro" id="IPR042070">
    <property type="entry name" value="PucR_C-HTH_sf"/>
</dbReference>
<gene>
    <name evidence="2" type="ORF">KCX82_18170</name>
</gene>
<name>A0A8J8B2H2_9FIRM</name>
<dbReference type="InterPro" id="IPR025736">
    <property type="entry name" value="PucR_C-HTH_dom"/>
</dbReference>
<dbReference type="EMBL" id="JAGSND010000017">
    <property type="protein sequence ID" value="MBR0599813.1"/>
    <property type="molecule type" value="Genomic_DNA"/>
</dbReference>
<reference evidence="2" key="1">
    <citation type="submission" date="2021-04" db="EMBL/GenBank/DDBJ databases">
        <title>Sinoanaerobacter chloroacetimidivorans sp. nov., an obligate anaerobic bacterium isolated from anaerobic sludge.</title>
        <authorList>
            <person name="Bao Y."/>
        </authorList>
    </citation>
    <scope>NUCLEOTIDE SEQUENCE</scope>
    <source>
        <strain evidence="2">BAD-6</strain>
    </source>
</reference>
<accession>A0A8J8B2H2</accession>